<evidence type="ECO:0000256" key="6">
    <source>
        <dbReference type="ARBA" id="ARBA00023157"/>
    </source>
</evidence>
<dbReference type="GO" id="GO:0003676">
    <property type="term" value="F:nucleic acid binding"/>
    <property type="evidence" value="ECO:0007669"/>
    <property type="project" value="InterPro"/>
</dbReference>
<dbReference type="Pfam" id="PF02265">
    <property type="entry name" value="S1-P1_nuclease"/>
    <property type="match status" value="1"/>
</dbReference>
<evidence type="ECO:0000256" key="2">
    <source>
        <dbReference type="ARBA" id="ARBA00022722"/>
    </source>
</evidence>
<dbReference type="InterPro" id="IPR003154">
    <property type="entry name" value="S1/P1nuclease"/>
</dbReference>
<evidence type="ECO:0000256" key="8">
    <source>
        <dbReference type="SAM" id="SignalP"/>
    </source>
</evidence>
<proteinExistence type="inferred from homology"/>
<dbReference type="SUPFAM" id="SSF48537">
    <property type="entry name" value="Phospholipase C/P1 nuclease"/>
    <property type="match status" value="1"/>
</dbReference>
<dbReference type="Proteomes" id="UP000321518">
    <property type="component" value="Unassembled WGS sequence"/>
</dbReference>
<dbReference type="OrthoDB" id="441446at2759"/>
<dbReference type="PANTHER" id="PTHR33146">
    <property type="entry name" value="ENDONUCLEASE 4"/>
    <property type="match status" value="1"/>
</dbReference>
<comment type="caution">
    <text evidence="9">The sequence shown here is derived from an EMBL/GenBank/DDBJ whole genome shotgun (WGS) entry which is preliminary data.</text>
</comment>
<dbReference type="EMBL" id="BJWK01000012">
    <property type="protein sequence ID" value="GEM10888.1"/>
    <property type="molecule type" value="Genomic_DNA"/>
</dbReference>
<keyword evidence="5" id="KW-0378">Hydrolase</keyword>
<name>A0A511KKI1_RHOTO</name>
<organism evidence="9 10">
    <name type="scientific">Rhodotorula toruloides</name>
    <name type="common">Yeast</name>
    <name type="synonym">Rhodosporidium toruloides</name>
    <dbReference type="NCBI Taxonomy" id="5286"/>
    <lineage>
        <taxon>Eukaryota</taxon>
        <taxon>Fungi</taxon>
        <taxon>Dikarya</taxon>
        <taxon>Basidiomycota</taxon>
        <taxon>Pucciniomycotina</taxon>
        <taxon>Microbotryomycetes</taxon>
        <taxon>Sporidiobolales</taxon>
        <taxon>Sporidiobolaceae</taxon>
        <taxon>Rhodotorula</taxon>
    </lineage>
</organism>
<dbReference type="Gene3D" id="1.10.575.10">
    <property type="entry name" value="P1 Nuclease"/>
    <property type="match status" value="1"/>
</dbReference>
<evidence type="ECO:0000256" key="5">
    <source>
        <dbReference type="ARBA" id="ARBA00022801"/>
    </source>
</evidence>
<dbReference type="AlphaFoldDB" id="A0A511KKI1"/>
<dbReference type="GO" id="GO:0004519">
    <property type="term" value="F:endonuclease activity"/>
    <property type="evidence" value="ECO:0007669"/>
    <property type="project" value="UniProtKB-KW"/>
</dbReference>
<dbReference type="GO" id="GO:0006308">
    <property type="term" value="P:DNA catabolic process"/>
    <property type="evidence" value="ECO:0007669"/>
    <property type="project" value="InterPro"/>
</dbReference>
<evidence type="ECO:0000256" key="1">
    <source>
        <dbReference type="ARBA" id="ARBA00009547"/>
    </source>
</evidence>
<evidence type="ECO:0000256" key="4">
    <source>
        <dbReference type="ARBA" id="ARBA00022759"/>
    </source>
</evidence>
<dbReference type="GO" id="GO:0016788">
    <property type="term" value="F:hydrolase activity, acting on ester bonds"/>
    <property type="evidence" value="ECO:0007669"/>
    <property type="project" value="InterPro"/>
</dbReference>
<evidence type="ECO:0000313" key="9">
    <source>
        <dbReference type="EMBL" id="GEM10888.1"/>
    </source>
</evidence>
<evidence type="ECO:0000256" key="7">
    <source>
        <dbReference type="ARBA" id="ARBA00023180"/>
    </source>
</evidence>
<accession>A0A511KKI1</accession>
<keyword evidence="3" id="KW-0479">Metal-binding</keyword>
<feature type="chain" id="PRO_5021719301" evidence="8">
    <location>
        <begin position="22"/>
        <end position="397"/>
    </location>
</feature>
<evidence type="ECO:0000313" key="10">
    <source>
        <dbReference type="Proteomes" id="UP000321518"/>
    </source>
</evidence>
<protein>
    <submittedName>
        <fullName evidence="9">S1/P1 nuclease</fullName>
    </submittedName>
</protein>
<comment type="similarity">
    <text evidence="1">Belongs to the nuclease type I family.</text>
</comment>
<keyword evidence="4" id="KW-0255">Endonuclease</keyword>
<evidence type="ECO:0000256" key="3">
    <source>
        <dbReference type="ARBA" id="ARBA00022723"/>
    </source>
</evidence>
<keyword evidence="6" id="KW-1015">Disulfide bond</keyword>
<sequence>MRHSALLTPLAILSLASPALSWGAAGHEIVATLSEIHLHPLILTYLRSSSSGLLPPWSKGHLAPLASWADRIKGLPEYIGWSNGLHYTGWKGDRPPEVCTWPKRMESEAEDGEGGWNSEHDVLRAVGNYSQRLQDNPHDWPSFNFLLHFLGDIHQPLHLTSRERGGNGDPVLWEGRKSNMHSVWDGLLIARALREQRNYTRPLPSKQIEDALTGRIYDPYIRLLLWEGVRSWWRTSLASWFACSPSTLSSPLYPASSADLPQIRLSTSPEVGPKDVVCPFTWATETHSTTCEMGFPRGYEMERKPLEEIGGRSEFYTKIRSAFSSLFSISFGQSLTLERLLTQAGLRLAAVLNTLLRPYAEEWALDNAPELLYDHLTSVEGGGVEALVNMRWMEEGW</sequence>
<dbReference type="InterPro" id="IPR008947">
    <property type="entry name" value="PLipase_C/P1_nuclease_dom_sf"/>
</dbReference>
<reference evidence="9 10" key="1">
    <citation type="submission" date="2019-07" db="EMBL/GenBank/DDBJ databases">
        <title>Rhodotorula toruloides NBRC10032 genome sequencing.</title>
        <authorList>
            <person name="Shida Y."/>
            <person name="Takaku H."/>
            <person name="Ogasawara W."/>
            <person name="Mori K."/>
        </authorList>
    </citation>
    <scope>NUCLEOTIDE SEQUENCE [LARGE SCALE GENOMIC DNA]</scope>
    <source>
        <strain evidence="9 10">NBRC10032</strain>
    </source>
</reference>
<dbReference type="PANTHER" id="PTHR33146:SF29">
    <property type="entry name" value="S1_P1 NUCLEASE"/>
    <property type="match status" value="1"/>
</dbReference>
<keyword evidence="8" id="KW-0732">Signal</keyword>
<gene>
    <name evidence="9" type="ORF">Rt10032_c12g4905</name>
</gene>
<keyword evidence="7" id="KW-0325">Glycoprotein</keyword>
<keyword evidence="2" id="KW-0540">Nuclease</keyword>
<dbReference type="GO" id="GO:0046872">
    <property type="term" value="F:metal ion binding"/>
    <property type="evidence" value="ECO:0007669"/>
    <property type="project" value="UniProtKB-KW"/>
</dbReference>
<feature type="signal peptide" evidence="8">
    <location>
        <begin position="1"/>
        <end position="21"/>
    </location>
</feature>
<dbReference type="CDD" id="cd11010">
    <property type="entry name" value="S1-P1_nuclease"/>
    <property type="match status" value="1"/>
</dbReference>